<name>A0A2G9QFR4_AQUCT</name>
<protein>
    <submittedName>
        <fullName evidence="2">Uncharacterized protein</fullName>
    </submittedName>
</protein>
<feature type="transmembrane region" description="Helical" evidence="1">
    <location>
        <begin position="142"/>
        <end position="165"/>
    </location>
</feature>
<dbReference type="EMBL" id="KV989514">
    <property type="protein sequence ID" value="PIO14440.1"/>
    <property type="molecule type" value="Genomic_DNA"/>
</dbReference>
<proteinExistence type="predicted"/>
<evidence type="ECO:0000313" key="2">
    <source>
        <dbReference type="EMBL" id="PIO14440.1"/>
    </source>
</evidence>
<feature type="transmembrane region" description="Helical" evidence="1">
    <location>
        <begin position="102"/>
        <end position="130"/>
    </location>
</feature>
<dbReference type="PANTHER" id="PTHR33444:SF11">
    <property type="entry name" value="TRANSMEMBRANE PROTEIN 272-LIKE"/>
    <property type="match status" value="1"/>
</dbReference>
<evidence type="ECO:0000256" key="1">
    <source>
        <dbReference type="SAM" id="Phobius"/>
    </source>
</evidence>
<dbReference type="AlphaFoldDB" id="A0A2G9QFR4"/>
<gene>
    <name evidence="2" type="ORF">AB205_0107760</name>
</gene>
<dbReference type="InterPro" id="IPR040350">
    <property type="entry name" value="TMEM272"/>
</dbReference>
<accession>A0A2G9QFR4</accession>
<keyword evidence="1" id="KW-1133">Transmembrane helix</keyword>
<feature type="transmembrane region" description="Helical" evidence="1">
    <location>
        <begin position="75"/>
        <end position="96"/>
    </location>
</feature>
<reference evidence="2" key="1">
    <citation type="submission" date="2017-08" db="EMBL/GenBank/DDBJ databases">
        <title>Assembly of the North American Bullfrog Genome.</title>
        <authorList>
            <person name="Warren R.L."/>
            <person name="Vandervalk B.P."/>
            <person name="Kucuk E."/>
            <person name="Birol I."/>
            <person name="Helbing C."/>
            <person name="Pandoh P."/>
            <person name="Behsaz B."/>
            <person name="Mohamadi H."/>
            <person name="Chu J."/>
            <person name="Jackman S."/>
            <person name="Hammond S.A."/>
            <person name="Veldhoen N."/>
            <person name="Kirk H."/>
            <person name="Zhao Y."/>
            <person name="Coope R."/>
            <person name="Pleasance S."/>
            <person name="Moore R."/>
            <person name="Holt R."/>
        </authorList>
    </citation>
    <scope>NUCLEOTIDE SEQUENCE</scope>
    <source>
        <strain evidence="2">Bruno</strain>
        <tissue evidence="2">Liver</tissue>
    </source>
</reference>
<keyword evidence="1" id="KW-0812">Transmembrane</keyword>
<keyword evidence="1" id="KW-0472">Membrane</keyword>
<feature type="non-terminal residue" evidence="2">
    <location>
        <position position="1"/>
    </location>
</feature>
<dbReference type="PANTHER" id="PTHR33444">
    <property type="entry name" value="SI:DKEY-19B23.12-RELATED"/>
    <property type="match status" value="1"/>
</dbReference>
<feature type="transmembrane region" description="Helical" evidence="1">
    <location>
        <begin position="42"/>
        <end position="63"/>
    </location>
</feature>
<organism evidence="2">
    <name type="scientific">Aquarana catesbeiana</name>
    <name type="common">American bullfrog</name>
    <name type="synonym">Rana catesbeiana</name>
    <dbReference type="NCBI Taxonomy" id="8400"/>
    <lineage>
        <taxon>Eukaryota</taxon>
        <taxon>Metazoa</taxon>
        <taxon>Chordata</taxon>
        <taxon>Craniata</taxon>
        <taxon>Vertebrata</taxon>
        <taxon>Euteleostomi</taxon>
        <taxon>Amphibia</taxon>
        <taxon>Batrachia</taxon>
        <taxon>Anura</taxon>
        <taxon>Neobatrachia</taxon>
        <taxon>Ranoidea</taxon>
        <taxon>Ranidae</taxon>
        <taxon>Aquarana</taxon>
    </lineage>
</organism>
<dbReference type="OrthoDB" id="6157510at2759"/>
<sequence>DILLLPEFSLGQEVKKKKKAAGIMAGDGVSQSKMSSCCKWQMLLQIGFFLIWTAIGVAFIVVGAINLNTCPAQPYIPIFMIVAGAFSFAYWIILAVRCISSILGIVLAVIVGLFVFAWFIAGSVWVFGIYRPTNQQCNTSMYLFVFSILIIQWIFIGFGVIGAVLSCLCCKDSCFGKLFKCFSCCPCSEDSQCCNICQCSEGCGCLKCFQCSSCLNCSMCAKCCSCLDCCAAQEQC</sequence>